<evidence type="ECO:0000256" key="7">
    <source>
        <dbReference type="RuleBase" id="RU003435"/>
    </source>
</evidence>
<feature type="domain" description="Peptidase M3A/M3B catalytic" evidence="8">
    <location>
        <begin position="132"/>
        <end position="424"/>
    </location>
</feature>
<accession>A0A2S4KZH3</accession>
<dbReference type="Gene3D" id="1.10.1370.10">
    <property type="entry name" value="Neurolysin, domain 3"/>
    <property type="match status" value="1"/>
</dbReference>
<comment type="caution">
    <text evidence="9">The sequence shown here is derived from an EMBL/GenBank/DDBJ whole genome shotgun (WGS) entry which is preliminary data.</text>
</comment>
<comment type="similarity">
    <text evidence="1 7">Belongs to the peptidase M3 family.</text>
</comment>
<dbReference type="STRING" id="94208.A0A2S4KZH3"/>
<proteinExistence type="inferred from homology"/>
<dbReference type="AlphaFoldDB" id="A0A2S4KZH3"/>
<keyword evidence="4 7" id="KW-0378">Hydrolase</keyword>
<reference evidence="9 10" key="1">
    <citation type="submission" date="2018-01" db="EMBL/GenBank/DDBJ databases">
        <title>Harnessing the power of phylogenomics to disentangle the directionality and signatures of interkingdom host jumping in the parasitic fungal genus Tolypocladium.</title>
        <authorList>
            <person name="Quandt C.A."/>
            <person name="Patterson W."/>
            <person name="Spatafora J.W."/>
        </authorList>
    </citation>
    <scope>NUCLEOTIDE SEQUENCE [LARGE SCALE GENOMIC DNA]</scope>
    <source>
        <strain evidence="9 10">NRBC 100945</strain>
    </source>
</reference>
<keyword evidence="3 7" id="KW-0479">Metal-binding</keyword>
<keyword evidence="10" id="KW-1185">Reference proteome</keyword>
<dbReference type="OrthoDB" id="534666at2759"/>
<keyword evidence="5 7" id="KW-0862">Zinc</keyword>
<dbReference type="PANTHER" id="PTHR11804:SF84">
    <property type="entry name" value="SACCHAROLYSIN"/>
    <property type="match status" value="1"/>
</dbReference>
<evidence type="ECO:0000256" key="5">
    <source>
        <dbReference type="ARBA" id="ARBA00022833"/>
    </source>
</evidence>
<dbReference type="InterPro" id="IPR001567">
    <property type="entry name" value="Pept_M3A_M3B_dom"/>
</dbReference>
<evidence type="ECO:0000313" key="9">
    <source>
        <dbReference type="EMBL" id="POR35567.1"/>
    </source>
</evidence>
<keyword evidence="2 7" id="KW-0645">Protease</keyword>
<evidence type="ECO:0000256" key="4">
    <source>
        <dbReference type="ARBA" id="ARBA00022801"/>
    </source>
</evidence>
<protein>
    <submittedName>
        <fullName evidence="9">Thimet oligopeptidase</fullName>
    </submittedName>
</protein>
<dbReference type="InterPro" id="IPR024077">
    <property type="entry name" value="Neurolysin/TOP_dom2"/>
</dbReference>
<evidence type="ECO:0000256" key="6">
    <source>
        <dbReference type="ARBA" id="ARBA00023049"/>
    </source>
</evidence>
<evidence type="ECO:0000256" key="1">
    <source>
        <dbReference type="ARBA" id="ARBA00006040"/>
    </source>
</evidence>
<dbReference type="SUPFAM" id="SSF55486">
    <property type="entry name" value="Metalloproteases ('zincins'), catalytic domain"/>
    <property type="match status" value="1"/>
</dbReference>
<dbReference type="GO" id="GO:0046872">
    <property type="term" value="F:metal ion binding"/>
    <property type="evidence" value="ECO:0007669"/>
    <property type="project" value="UniProtKB-UniRule"/>
</dbReference>
<evidence type="ECO:0000259" key="8">
    <source>
        <dbReference type="Pfam" id="PF01432"/>
    </source>
</evidence>
<sequence length="443" mass="49725">MLFPHPQGLVHQREPWAPWSEEFGRRPILQLLPQEFVVLGQQLVDPSRSCSNPWEQNRCRSTGEIEVQVRPVFGGGSETKGGQSLRTESYFPSLILHLQFTALLSQRTSPSGLPRSRPKPRSTSTYWVPPANGGGFLGYLYLDVFPRDYKYAHKGHYKLQPGFAREDGSRHYPASAFVANYSPPTATRPSLLKCGEVVSCFHEPGHSLHNLTSETRHARFHGPAVPRDFVEIPSVILEHVFWNREILRVISGRYDTSEKQGGEENLPDELIDQLIASRFADMGLSDLSNLLLSSYDLKIHSPADHESELCLMSGPEDLGLGLEATHGYSRFRFPTGYDSVYYTYLLAQAFSYDIFETKFRPHLPTGNTKAAHAVADIVAPELREEFNRYRQIVLRPGASVTSYLGMLKDFLGRDPSPDAFIQMLRAGVKSSQQAVPCSLLFGV</sequence>
<dbReference type="InterPro" id="IPR045090">
    <property type="entry name" value="Pept_M3A_M3B"/>
</dbReference>
<evidence type="ECO:0000256" key="2">
    <source>
        <dbReference type="ARBA" id="ARBA00022670"/>
    </source>
</evidence>
<evidence type="ECO:0000313" key="10">
    <source>
        <dbReference type="Proteomes" id="UP000237481"/>
    </source>
</evidence>
<organism evidence="9 10">
    <name type="scientific">Tolypocladium paradoxum</name>
    <dbReference type="NCBI Taxonomy" id="94208"/>
    <lineage>
        <taxon>Eukaryota</taxon>
        <taxon>Fungi</taxon>
        <taxon>Dikarya</taxon>
        <taxon>Ascomycota</taxon>
        <taxon>Pezizomycotina</taxon>
        <taxon>Sordariomycetes</taxon>
        <taxon>Hypocreomycetidae</taxon>
        <taxon>Hypocreales</taxon>
        <taxon>Ophiocordycipitaceae</taxon>
        <taxon>Tolypocladium</taxon>
    </lineage>
</organism>
<comment type="cofactor">
    <cofactor evidence="7">
        <name>Zn(2+)</name>
        <dbReference type="ChEBI" id="CHEBI:29105"/>
    </cofactor>
    <text evidence="7">Binds 1 zinc ion.</text>
</comment>
<dbReference type="GO" id="GO:0006518">
    <property type="term" value="P:peptide metabolic process"/>
    <property type="evidence" value="ECO:0007669"/>
    <property type="project" value="TreeGrafter"/>
</dbReference>
<dbReference type="EMBL" id="PKSG01000434">
    <property type="protein sequence ID" value="POR35567.1"/>
    <property type="molecule type" value="Genomic_DNA"/>
</dbReference>
<dbReference type="GO" id="GO:0004222">
    <property type="term" value="F:metalloendopeptidase activity"/>
    <property type="evidence" value="ECO:0007669"/>
    <property type="project" value="InterPro"/>
</dbReference>
<name>A0A2S4KZH3_9HYPO</name>
<dbReference type="PANTHER" id="PTHR11804">
    <property type="entry name" value="PROTEASE M3 THIMET OLIGOPEPTIDASE-RELATED"/>
    <property type="match status" value="1"/>
</dbReference>
<gene>
    <name evidence="9" type="ORF">TPAR_04242</name>
</gene>
<evidence type="ECO:0000256" key="3">
    <source>
        <dbReference type="ARBA" id="ARBA00022723"/>
    </source>
</evidence>
<dbReference type="Gene3D" id="3.40.390.10">
    <property type="entry name" value="Collagenase (Catalytic Domain)"/>
    <property type="match status" value="1"/>
</dbReference>
<dbReference type="GO" id="GO:0006508">
    <property type="term" value="P:proteolysis"/>
    <property type="evidence" value="ECO:0007669"/>
    <property type="project" value="UniProtKB-KW"/>
</dbReference>
<dbReference type="Pfam" id="PF01432">
    <property type="entry name" value="Peptidase_M3"/>
    <property type="match status" value="1"/>
</dbReference>
<dbReference type="Proteomes" id="UP000237481">
    <property type="component" value="Unassembled WGS sequence"/>
</dbReference>
<keyword evidence="6 7" id="KW-0482">Metalloprotease</keyword>
<dbReference type="InterPro" id="IPR024079">
    <property type="entry name" value="MetalloPept_cat_dom_sf"/>
</dbReference>